<accession>A0ABT9ZFW5</accession>
<evidence type="ECO:0008006" key="3">
    <source>
        <dbReference type="Google" id="ProtNLM"/>
    </source>
</evidence>
<name>A0ABT9ZFW5_9BACI</name>
<keyword evidence="2" id="KW-1185">Reference proteome</keyword>
<proteinExistence type="predicted"/>
<sequence>MYNKLFKSRYLSEISILFQWLRTVPALHAQTSGIAYKKYHLYPCKDIIYQPAFEDCFVEGANNNCVRVYRGFLYCYRFSFGGSFFVIADDSGIAFWERNEQNT</sequence>
<reference evidence="1 2" key="1">
    <citation type="submission" date="2023-07" db="EMBL/GenBank/DDBJ databases">
        <title>Genomic Encyclopedia of Type Strains, Phase IV (KMG-IV): sequencing the most valuable type-strain genomes for metagenomic binning, comparative biology and taxonomic classification.</title>
        <authorList>
            <person name="Goeker M."/>
        </authorList>
    </citation>
    <scope>NUCLEOTIDE SEQUENCE [LARGE SCALE GENOMIC DNA]</scope>
    <source>
        <strain evidence="1 2">DSM 29005</strain>
    </source>
</reference>
<dbReference type="EMBL" id="JAUSUD010000004">
    <property type="protein sequence ID" value="MDQ0230150.1"/>
    <property type="molecule type" value="Genomic_DNA"/>
</dbReference>
<organism evidence="1 2">
    <name type="scientific">Metabacillus malikii</name>
    <dbReference type="NCBI Taxonomy" id="1504265"/>
    <lineage>
        <taxon>Bacteria</taxon>
        <taxon>Bacillati</taxon>
        <taxon>Bacillota</taxon>
        <taxon>Bacilli</taxon>
        <taxon>Bacillales</taxon>
        <taxon>Bacillaceae</taxon>
        <taxon>Metabacillus</taxon>
    </lineage>
</organism>
<gene>
    <name evidence="1" type="ORF">J2S19_001402</name>
</gene>
<comment type="caution">
    <text evidence="1">The sequence shown here is derived from an EMBL/GenBank/DDBJ whole genome shotgun (WGS) entry which is preliminary data.</text>
</comment>
<dbReference type="Proteomes" id="UP001234495">
    <property type="component" value="Unassembled WGS sequence"/>
</dbReference>
<protein>
    <recommendedName>
        <fullName evidence="3">Secreted protein</fullName>
    </recommendedName>
</protein>
<evidence type="ECO:0000313" key="2">
    <source>
        <dbReference type="Proteomes" id="UP001234495"/>
    </source>
</evidence>
<evidence type="ECO:0000313" key="1">
    <source>
        <dbReference type="EMBL" id="MDQ0230150.1"/>
    </source>
</evidence>